<keyword evidence="2" id="KW-1185">Reference proteome</keyword>
<organism evidence="1 2">
    <name type="scientific">Trematosphaeria pertusa</name>
    <dbReference type="NCBI Taxonomy" id="390896"/>
    <lineage>
        <taxon>Eukaryota</taxon>
        <taxon>Fungi</taxon>
        <taxon>Dikarya</taxon>
        <taxon>Ascomycota</taxon>
        <taxon>Pezizomycotina</taxon>
        <taxon>Dothideomycetes</taxon>
        <taxon>Pleosporomycetidae</taxon>
        <taxon>Pleosporales</taxon>
        <taxon>Massarineae</taxon>
        <taxon>Trematosphaeriaceae</taxon>
        <taxon>Trematosphaeria</taxon>
    </lineage>
</organism>
<sequence>MGLAGDVGSSIVCLRQPHNCATARKPAENSLLGIYARKSHSAQPMDGNIHPDSTKASSRAIYSGCTALENGRNILDTCQSVLAYTLGIPVQSRNAARSYRNRKLDRARRIGEKTGNGEDHTAFAQWVASRSGRGRGCDRCGERICWAAVRTEDGLSQRVFLTDG</sequence>
<reference evidence="1" key="1">
    <citation type="journal article" date="2020" name="Stud. Mycol.">
        <title>101 Dothideomycetes genomes: a test case for predicting lifestyles and emergence of pathogens.</title>
        <authorList>
            <person name="Haridas S."/>
            <person name="Albert R."/>
            <person name="Binder M."/>
            <person name="Bloem J."/>
            <person name="Labutti K."/>
            <person name="Salamov A."/>
            <person name="Andreopoulos B."/>
            <person name="Baker S."/>
            <person name="Barry K."/>
            <person name="Bills G."/>
            <person name="Bluhm B."/>
            <person name="Cannon C."/>
            <person name="Castanera R."/>
            <person name="Culley D."/>
            <person name="Daum C."/>
            <person name="Ezra D."/>
            <person name="Gonzalez J."/>
            <person name="Henrissat B."/>
            <person name="Kuo A."/>
            <person name="Liang C."/>
            <person name="Lipzen A."/>
            <person name="Lutzoni F."/>
            <person name="Magnuson J."/>
            <person name="Mondo S."/>
            <person name="Nolan M."/>
            <person name="Ohm R."/>
            <person name="Pangilinan J."/>
            <person name="Park H.-J."/>
            <person name="Ramirez L."/>
            <person name="Alfaro M."/>
            <person name="Sun H."/>
            <person name="Tritt A."/>
            <person name="Yoshinaga Y."/>
            <person name="Zwiers L.-H."/>
            <person name="Turgeon B."/>
            <person name="Goodwin S."/>
            <person name="Spatafora J."/>
            <person name="Crous P."/>
            <person name="Grigoriev I."/>
        </authorList>
    </citation>
    <scope>NUCLEOTIDE SEQUENCE</scope>
    <source>
        <strain evidence="1">CBS 122368</strain>
    </source>
</reference>
<dbReference type="Proteomes" id="UP000800094">
    <property type="component" value="Unassembled WGS sequence"/>
</dbReference>
<gene>
    <name evidence="1" type="ORF">BU26DRAFT_511938</name>
</gene>
<proteinExistence type="predicted"/>
<name>A0A6A6HSD0_9PLEO</name>
<dbReference type="AlphaFoldDB" id="A0A6A6HSD0"/>
<dbReference type="EMBL" id="ML987215">
    <property type="protein sequence ID" value="KAF2240789.1"/>
    <property type="molecule type" value="Genomic_DNA"/>
</dbReference>
<evidence type="ECO:0000313" key="2">
    <source>
        <dbReference type="Proteomes" id="UP000800094"/>
    </source>
</evidence>
<accession>A0A6A6HSD0</accession>
<protein>
    <submittedName>
        <fullName evidence="1">Uncharacterized protein</fullName>
    </submittedName>
</protein>
<dbReference type="GeneID" id="54580671"/>
<dbReference type="RefSeq" id="XP_033675793.1">
    <property type="nucleotide sequence ID" value="XM_033827341.1"/>
</dbReference>
<evidence type="ECO:0000313" key="1">
    <source>
        <dbReference type="EMBL" id="KAF2240789.1"/>
    </source>
</evidence>